<dbReference type="PANTHER" id="PTHR21310:SF15">
    <property type="entry name" value="AMINOGLYCOSIDE PHOSPHOTRANSFERASE DOMAIN-CONTAINING PROTEIN"/>
    <property type="match status" value="1"/>
</dbReference>
<gene>
    <name evidence="2" type="ORF">KIH74_24180</name>
</gene>
<organism evidence="2 3">
    <name type="scientific">Kineosporia corallincola</name>
    <dbReference type="NCBI Taxonomy" id="2835133"/>
    <lineage>
        <taxon>Bacteria</taxon>
        <taxon>Bacillati</taxon>
        <taxon>Actinomycetota</taxon>
        <taxon>Actinomycetes</taxon>
        <taxon>Kineosporiales</taxon>
        <taxon>Kineosporiaceae</taxon>
        <taxon>Kineosporia</taxon>
    </lineage>
</organism>
<dbReference type="Proteomes" id="UP001197247">
    <property type="component" value="Unassembled WGS sequence"/>
</dbReference>
<dbReference type="Gene3D" id="3.30.200.20">
    <property type="entry name" value="Phosphorylase Kinase, domain 1"/>
    <property type="match status" value="1"/>
</dbReference>
<evidence type="ECO:0000259" key="1">
    <source>
        <dbReference type="Pfam" id="PF01636"/>
    </source>
</evidence>
<dbReference type="PANTHER" id="PTHR21310">
    <property type="entry name" value="AMINOGLYCOSIDE PHOSPHOTRANSFERASE-RELATED-RELATED"/>
    <property type="match status" value="1"/>
</dbReference>
<proteinExistence type="predicted"/>
<dbReference type="RefSeq" id="WP_214158420.1">
    <property type="nucleotide sequence ID" value="NZ_JAHBAY010000010.1"/>
</dbReference>
<name>A0ABS5TPT3_9ACTN</name>
<dbReference type="InterPro" id="IPR051678">
    <property type="entry name" value="AGP_Transferase"/>
</dbReference>
<dbReference type="InterPro" id="IPR011009">
    <property type="entry name" value="Kinase-like_dom_sf"/>
</dbReference>
<comment type="caution">
    <text evidence="2">The sequence shown here is derived from an EMBL/GenBank/DDBJ whole genome shotgun (WGS) entry which is preliminary data.</text>
</comment>
<dbReference type="Gene3D" id="3.90.1200.10">
    <property type="match status" value="1"/>
</dbReference>
<keyword evidence="3" id="KW-1185">Reference proteome</keyword>
<reference evidence="2 3" key="1">
    <citation type="submission" date="2021-05" db="EMBL/GenBank/DDBJ databases">
        <title>Kineosporia and Streptomyces sp. nov. two new marine actinobacteria isolated from Coral.</title>
        <authorList>
            <person name="Buangrab K."/>
            <person name="Sutthacheep M."/>
            <person name="Yeemin T."/>
            <person name="Harunari E."/>
            <person name="Igarashi Y."/>
            <person name="Kanchanasin P."/>
            <person name="Tanasupawat S."/>
            <person name="Phongsopitanun W."/>
        </authorList>
    </citation>
    <scope>NUCLEOTIDE SEQUENCE [LARGE SCALE GENOMIC DNA]</scope>
    <source>
        <strain evidence="2 3">J2-2</strain>
    </source>
</reference>
<evidence type="ECO:0000313" key="2">
    <source>
        <dbReference type="EMBL" id="MBT0772063.1"/>
    </source>
</evidence>
<sequence>MESTTKNRQPVGTLRAMVTRAYGPGQLPGDDEGWAEELAHGWFNVVYRIRLLDGRRVVLKIAPPAHVEVMTYERGAMATELTALELIRRQTTVPVPDVHFADRSHELCDADYFFMSHVDGDNLAVLRQEGDLGQAGRDAYDEALGALNRELNQIPGPGFGPLTGPVEPSWRDYFLRRMRELLHDGERRGVDLGLGYDEVRQTVAAHADALDEVTRARFVEWDLWPGNAIVRDGALAGIIDHERAFYGDPLVEAGFTGIDMPDLFGDATPFMRGYGMGAPTPGERRRRRLYSLYLILVMVIETEYRGHTTTEHYDWARDQLARLMKTPVREVVPPTVEQP</sequence>
<dbReference type="SUPFAM" id="SSF56112">
    <property type="entry name" value="Protein kinase-like (PK-like)"/>
    <property type="match status" value="1"/>
</dbReference>
<protein>
    <submittedName>
        <fullName evidence="2">Aminoglycoside phosphotransferase family protein</fullName>
    </submittedName>
</protein>
<dbReference type="Pfam" id="PF01636">
    <property type="entry name" value="APH"/>
    <property type="match status" value="1"/>
</dbReference>
<dbReference type="InterPro" id="IPR002575">
    <property type="entry name" value="Aminoglycoside_PTrfase"/>
</dbReference>
<feature type="domain" description="Aminoglycoside phosphotransferase" evidence="1">
    <location>
        <begin position="35"/>
        <end position="283"/>
    </location>
</feature>
<evidence type="ECO:0000313" key="3">
    <source>
        <dbReference type="Proteomes" id="UP001197247"/>
    </source>
</evidence>
<accession>A0ABS5TPT3</accession>
<dbReference type="EMBL" id="JAHBAY010000010">
    <property type="protein sequence ID" value="MBT0772063.1"/>
    <property type="molecule type" value="Genomic_DNA"/>
</dbReference>